<protein>
    <submittedName>
        <fullName evidence="10">Macrolide export ATP-binding/permease protein MacB</fullName>
        <ecNumber evidence="10">3.6.3.-</ecNumber>
    </submittedName>
</protein>
<evidence type="ECO:0000256" key="6">
    <source>
        <dbReference type="ARBA" id="ARBA00038076"/>
    </source>
</evidence>
<keyword evidence="11" id="KW-1185">Reference proteome</keyword>
<dbReference type="GO" id="GO:0005886">
    <property type="term" value="C:plasma membrane"/>
    <property type="evidence" value="ECO:0007669"/>
    <property type="project" value="UniProtKB-SubCell"/>
</dbReference>
<keyword evidence="10" id="KW-0547">Nucleotide-binding</keyword>
<sequence>MFNLFTTIRIALRALAKNKMRAGLTVLGVVIGIAAVTTMVSVGQSAGELVQRQFEALGTNVLLVFPGSRRREGVQQSGSPTLTAADAQAIAQECPAVLAASPVVWSGGQVIFGNVNWSPNEMIGVGTDYLTVRNWQLRVGDFFTEREISSAEKVCVIGHTLLAKLFQTSNPLGQTIRVKNIPFRVIGVLEAKGANMVGQDQDNILLMPYTTARKRLQGSNFNTVNAIMISAKSLELMSQAEYEVAQILFERHRIRPDEDPDFQIRNTTEIANVLGTITGTMTLLLSAIAAISLLVGGVGVMNIMLVSVTERTREIGIRMAVGARGKDIMRQFLVEAVLLSSLGGLVGVSLGISASVGITMAINSISSGSDWPVVVSFRAAVIAMLFAAAVGIFFGYYPARRASRLDPIEALRYE</sequence>
<evidence type="ECO:0000256" key="5">
    <source>
        <dbReference type="ARBA" id="ARBA00023136"/>
    </source>
</evidence>
<keyword evidence="10" id="KW-0378">Hydrolase</keyword>
<feature type="transmembrane region" description="Helical" evidence="7">
    <location>
        <begin position="21"/>
        <end position="42"/>
    </location>
</feature>
<comment type="caution">
    <text evidence="10">The sequence shown here is derived from an EMBL/GenBank/DDBJ whole genome shotgun (WGS) entry which is preliminary data.</text>
</comment>
<dbReference type="EMBL" id="SJPS01000003">
    <property type="protein sequence ID" value="TWU27838.1"/>
    <property type="molecule type" value="Genomic_DNA"/>
</dbReference>
<dbReference type="Pfam" id="PF12704">
    <property type="entry name" value="MacB_PCD"/>
    <property type="match status" value="1"/>
</dbReference>
<keyword evidence="5 7" id="KW-0472">Membrane</keyword>
<reference evidence="10 11" key="1">
    <citation type="submission" date="2019-02" db="EMBL/GenBank/DDBJ databases">
        <title>Deep-cultivation of Planctomycetes and their phenomic and genomic characterization uncovers novel biology.</title>
        <authorList>
            <person name="Wiegand S."/>
            <person name="Jogler M."/>
            <person name="Boedeker C."/>
            <person name="Pinto D."/>
            <person name="Vollmers J."/>
            <person name="Rivas-Marin E."/>
            <person name="Kohn T."/>
            <person name="Peeters S.H."/>
            <person name="Heuer A."/>
            <person name="Rast P."/>
            <person name="Oberbeckmann S."/>
            <person name="Bunk B."/>
            <person name="Jeske O."/>
            <person name="Meyerdierks A."/>
            <person name="Storesund J.E."/>
            <person name="Kallscheuer N."/>
            <person name="Luecker S."/>
            <person name="Lage O.M."/>
            <person name="Pohl T."/>
            <person name="Merkel B.J."/>
            <person name="Hornburger P."/>
            <person name="Mueller R.-W."/>
            <person name="Bruemmer F."/>
            <person name="Labrenz M."/>
            <person name="Spormann A.M."/>
            <person name="Op Den Camp H."/>
            <person name="Overmann J."/>
            <person name="Amann R."/>
            <person name="Jetten M.S.M."/>
            <person name="Mascher T."/>
            <person name="Medema M.H."/>
            <person name="Devos D.P."/>
            <person name="Kaster A.-K."/>
            <person name="Ovreas L."/>
            <person name="Rohde M."/>
            <person name="Galperin M.Y."/>
            <person name="Jogler C."/>
        </authorList>
    </citation>
    <scope>NUCLEOTIDE SEQUENCE [LARGE SCALE GENOMIC DNA]</scope>
    <source>
        <strain evidence="10 11">Pla144</strain>
    </source>
</reference>
<dbReference type="PANTHER" id="PTHR30572">
    <property type="entry name" value="MEMBRANE COMPONENT OF TRANSPORTER-RELATED"/>
    <property type="match status" value="1"/>
</dbReference>
<evidence type="ECO:0000256" key="3">
    <source>
        <dbReference type="ARBA" id="ARBA00022692"/>
    </source>
</evidence>
<dbReference type="Proteomes" id="UP000318437">
    <property type="component" value="Unassembled WGS sequence"/>
</dbReference>
<name>A0A5C6CTV8_9BACT</name>
<evidence type="ECO:0000313" key="10">
    <source>
        <dbReference type="EMBL" id="TWU27838.1"/>
    </source>
</evidence>
<dbReference type="GO" id="GO:0005524">
    <property type="term" value="F:ATP binding"/>
    <property type="evidence" value="ECO:0007669"/>
    <property type="project" value="UniProtKB-KW"/>
</dbReference>
<dbReference type="EC" id="3.6.3.-" evidence="10"/>
<evidence type="ECO:0000259" key="8">
    <source>
        <dbReference type="Pfam" id="PF02687"/>
    </source>
</evidence>
<evidence type="ECO:0000256" key="1">
    <source>
        <dbReference type="ARBA" id="ARBA00004651"/>
    </source>
</evidence>
<dbReference type="OrthoDB" id="9770099at2"/>
<evidence type="ECO:0000259" key="9">
    <source>
        <dbReference type="Pfam" id="PF12704"/>
    </source>
</evidence>
<organism evidence="10 11">
    <name type="scientific">Bythopirellula polymerisocia</name>
    <dbReference type="NCBI Taxonomy" id="2528003"/>
    <lineage>
        <taxon>Bacteria</taxon>
        <taxon>Pseudomonadati</taxon>
        <taxon>Planctomycetota</taxon>
        <taxon>Planctomycetia</taxon>
        <taxon>Pirellulales</taxon>
        <taxon>Lacipirellulaceae</taxon>
        <taxon>Bythopirellula</taxon>
    </lineage>
</organism>
<comment type="similarity">
    <text evidence="6">Belongs to the ABC-4 integral membrane protein family.</text>
</comment>
<feature type="domain" description="MacB-like periplasmic core" evidence="9">
    <location>
        <begin position="23"/>
        <end position="246"/>
    </location>
</feature>
<feature type="transmembrane region" description="Helical" evidence="7">
    <location>
        <begin position="332"/>
        <end position="362"/>
    </location>
</feature>
<gene>
    <name evidence="10" type="primary">macB_1</name>
    <name evidence="10" type="ORF">Pla144_26150</name>
</gene>
<dbReference type="GO" id="GO:0022857">
    <property type="term" value="F:transmembrane transporter activity"/>
    <property type="evidence" value="ECO:0007669"/>
    <property type="project" value="TreeGrafter"/>
</dbReference>
<keyword evidence="3 7" id="KW-0812">Transmembrane</keyword>
<dbReference type="AlphaFoldDB" id="A0A5C6CTV8"/>
<feature type="domain" description="ABC3 transporter permease C-terminal" evidence="8">
    <location>
        <begin position="287"/>
        <end position="407"/>
    </location>
</feature>
<dbReference type="PANTHER" id="PTHR30572:SF4">
    <property type="entry name" value="ABC TRANSPORTER PERMEASE YTRF"/>
    <property type="match status" value="1"/>
</dbReference>
<dbReference type="RefSeq" id="WP_146450993.1">
    <property type="nucleotide sequence ID" value="NZ_SJPS01000003.1"/>
</dbReference>
<evidence type="ECO:0000256" key="7">
    <source>
        <dbReference type="SAM" id="Phobius"/>
    </source>
</evidence>
<evidence type="ECO:0000256" key="2">
    <source>
        <dbReference type="ARBA" id="ARBA00022475"/>
    </source>
</evidence>
<evidence type="ECO:0000256" key="4">
    <source>
        <dbReference type="ARBA" id="ARBA00022989"/>
    </source>
</evidence>
<dbReference type="InterPro" id="IPR025857">
    <property type="entry name" value="MacB_PCD"/>
</dbReference>
<proteinExistence type="inferred from homology"/>
<keyword evidence="2" id="KW-1003">Cell membrane</keyword>
<evidence type="ECO:0000313" key="11">
    <source>
        <dbReference type="Proteomes" id="UP000318437"/>
    </source>
</evidence>
<dbReference type="Pfam" id="PF02687">
    <property type="entry name" value="FtsX"/>
    <property type="match status" value="1"/>
</dbReference>
<feature type="transmembrane region" description="Helical" evidence="7">
    <location>
        <begin position="283"/>
        <end position="308"/>
    </location>
</feature>
<dbReference type="InterPro" id="IPR050250">
    <property type="entry name" value="Macrolide_Exporter_MacB"/>
</dbReference>
<feature type="transmembrane region" description="Helical" evidence="7">
    <location>
        <begin position="374"/>
        <end position="397"/>
    </location>
</feature>
<keyword evidence="4 7" id="KW-1133">Transmembrane helix</keyword>
<dbReference type="GO" id="GO:0016787">
    <property type="term" value="F:hydrolase activity"/>
    <property type="evidence" value="ECO:0007669"/>
    <property type="project" value="UniProtKB-KW"/>
</dbReference>
<comment type="subcellular location">
    <subcellularLocation>
        <location evidence="1">Cell membrane</location>
        <topology evidence="1">Multi-pass membrane protein</topology>
    </subcellularLocation>
</comment>
<dbReference type="InterPro" id="IPR003838">
    <property type="entry name" value="ABC3_permease_C"/>
</dbReference>
<accession>A0A5C6CTV8</accession>
<keyword evidence="10" id="KW-0067">ATP-binding</keyword>